<sequence length="243" mass="26550">MVTRRSIMTAGFSLALGSVLGTGCLARTAHASEKMPEAPLIGFARWTDDEPFYLLYPGDKLEVSIPGAPELSRQTQVGPDGRITLSLIGQVMAAYKSIPQLQAEIARAYAGILRDPQITVYPGETAPMRVLVGGEVRNPGWVDMLGDMDALQATMAAGGFTHGAKTHQVMIIRRGRNGEAMRRIIDLQDPLKGKGQLVALRRFDIVYVPRTNIAEAGVFMEQWVNNLIPGGVLNYFTYRTFGN</sequence>
<keyword evidence="6" id="KW-1185">Reference proteome</keyword>
<dbReference type="Gene3D" id="3.30.1950.10">
    <property type="entry name" value="wza like domain"/>
    <property type="match status" value="1"/>
</dbReference>
<evidence type="ECO:0000313" key="5">
    <source>
        <dbReference type="EMBL" id="SCW63525.1"/>
    </source>
</evidence>
<dbReference type="Pfam" id="PF02563">
    <property type="entry name" value="Poly_export"/>
    <property type="match status" value="1"/>
</dbReference>
<dbReference type="PANTHER" id="PTHR33619">
    <property type="entry name" value="POLYSACCHARIDE EXPORT PROTEIN GFCE-RELATED"/>
    <property type="match status" value="1"/>
</dbReference>
<protein>
    <submittedName>
        <fullName evidence="5">Polysaccharide export outer membrane protein</fullName>
    </submittedName>
</protein>
<dbReference type="PROSITE" id="PS51318">
    <property type="entry name" value="TAT"/>
    <property type="match status" value="1"/>
</dbReference>
<dbReference type="Gene3D" id="3.10.560.10">
    <property type="entry name" value="Outer membrane lipoprotein wza domain like"/>
    <property type="match status" value="1"/>
</dbReference>
<feature type="domain" description="Polysaccharide export protein N-terminal" evidence="3">
    <location>
        <begin position="50"/>
        <end position="120"/>
    </location>
</feature>
<dbReference type="InterPro" id="IPR019554">
    <property type="entry name" value="Soluble_ligand-bd"/>
</dbReference>
<keyword evidence="1 2" id="KW-0732">Signal</keyword>
<feature type="signal peptide" evidence="2">
    <location>
        <begin position="1"/>
        <end position="31"/>
    </location>
</feature>
<accession>A0A1G4S4F8</accession>
<dbReference type="Pfam" id="PF10531">
    <property type="entry name" value="SLBB"/>
    <property type="match status" value="1"/>
</dbReference>
<dbReference type="InterPro" id="IPR006311">
    <property type="entry name" value="TAT_signal"/>
</dbReference>
<dbReference type="STRING" id="260084.SAMN02927928_2382"/>
<dbReference type="Proteomes" id="UP000199150">
    <property type="component" value="Unassembled WGS sequence"/>
</dbReference>
<gene>
    <name evidence="5" type="ORF">SAMN02927928_2382</name>
</gene>
<dbReference type="PROSITE" id="PS51257">
    <property type="entry name" value="PROKAR_LIPOPROTEIN"/>
    <property type="match status" value="1"/>
</dbReference>
<reference evidence="6" key="1">
    <citation type="submission" date="2016-10" db="EMBL/GenBank/DDBJ databases">
        <authorList>
            <person name="Varghese N."/>
            <person name="Submissions S."/>
        </authorList>
    </citation>
    <scope>NUCLEOTIDE SEQUENCE [LARGE SCALE GENOMIC DNA]</scope>
    <source>
        <strain evidence="6">CGMCC 1.3431</strain>
    </source>
</reference>
<evidence type="ECO:0000256" key="1">
    <source>
        <dbReference type="ARBA" id="ARBA00022729"/>
    </source>
</evidence>
<evidence type="ECO:0000259" key="4">
    <source>
        <dbReference type="Pfam" id="PF10531"/>
    </source>
</evidence>
<dbReference type="EMBL" id="FMTS01000003">
    <property type="protein sequence ID" value="SCW63525.1"/>
    <property type="molecule type" value="Genomic_DNA"/>
</dbReference>
<dbReference type="AlphaFoldDB" id="A0A1G4S4F8"/>
<dbReference type="OrthoDB" id="197007at2"/>
<dbReference type="InterPro" id="IPR049712">
    <property type="entry name" value="Poly_export"/>
</dbReference>
<evidence type="ECO:0000259" key="3">
    <source>
        <dbReference type="Pfam" id="PF02563"/>
    </source>
</evidence>
<name>A0A1G4S4F8_9CAUL</name>
<dbReference type="InterPro" id="IPR003715">
    <property type="entry name" value="Poly_export_N"/>
</dbReference>
<organism evidence="5 6">
    <name type="scientific">Asticcacaulis taihuensis</name>
    <dbReference type="NCBI Taxonomy" id="260084"/>
    <lineage>
        <taxon>Bacteria</taxon>
        <taxon>Pseudomonadati</taxon>
        <taxon>Pseudomonadota</taxon>
        <taxon>Alphaproteobacteria</taxon>
        <taxon>Caulobacterales</taxon>
        <taxon>Caulobacteraceae</taxon>
        <taxon>Asticcacaulis</taxon>
    </lineage>
</organism>
<proteinExistence type="predicted"/>
<feature type="chain" id="PRO_5011660112" evidence="2">
    <location>
        <begin position="32"/>
        <end position="243"/>
    </location>
</feature>
<feature type="domain" description="Soluble ligand binding" evidence="4">
    <location>
        <begin position="130"/>
        <end position="182"/>
    </location>
</feature>
<evidence type="ECO:0000313" key="6">
    <source>
        <dbReference type="Proteomes" id="UP000199150"/>
    </source>
</evidence>
<dbReference type="GO" id="GO:0015159">
    <property type="term" value="F:polysaccharide transmembrane transporter activity"/>
    <property type="evidence" value="ECO:0007669"/>
    <property type="project" value="InterPro"/>
</dbReference>
<dbReference type="PANTHER" id="PTHR33619:SF3">
    <property type="entry name" value="POLYSACCHARIDE EXPORT PROTEIN GFCE-RELATED"/>
    <property type="match status" value="1"/>
</dbReference>
<evidence type="ECO:0000256" key="2">
    <source>
        <dbReference type="SAM" id="SignalP"/>
    </source>
</evidence>